<dbReference type="InterPro" id="IPR029058">
    <property type="entry name" value="AB_hydrolase_fold"/>
</dbReference>
<dbReference type="Gene3D" id="3.40.50.1820">
    <property type="entry name" value="alpha/beta hydrolase"/>
    <property type="match status" value="1"/>
</dbReference>
<protein>
    <submittedName>
        <fullName evidence="2">Esterase</fullName>
    </submittedName>
</protein>
<dbReference type="PANTHER" id="PTHR48098:SF1">
    <property type="entry name" value="DIACYLGLYCEROL ACYLTRANSFERASE_MYCOLYLTRANSFERASE AG85A"/>
    <property type="match status" value="1"/>
</dbReference>
<dbReference type="SUPFAM" id="SSF53474">
    <property type="entry name" value="alpha/beta-Hydrolases"/>
    <property type="match status" value="1"/>
</dbReference>
<feature type="transmembrane region" description="Helical" evidence="1">
    <location>
        <begin position="114"/>
        <end position="135"/>
    </location>
</feature>
<comment type="caution">
    <text evidence="2">The sequence shown here is derived from an EMBL/GenBank/DDBJ whole genome shotgun (WGS) entry which is preliminary data.</text>
</comment>
<keyword evidence="1" id="KW-1133">Transmembrane helix</keyword>
<evidence type="ECO:0000256" key="1">
    <source>
        <dbReference type="SAM" id="Phobius"/>
    </source>
</evidence>
<dbReference type="Proteomes" id="UP000467240">
    <property type="component" value="Unassembled WGS sequence"/>
</dbReference>
<proteinExistence type="predicted"/>
<name>A0A7J5BSJ6_9MICO</name>
<keyword evidence="1" id="KW-0472">Membrane</keyword>
<sequence>MDQLLHARLDVPVVVAVLVVVVVAITVLIVFRPLPGTDPRAHRRRLLLVGVVTAAAGLLTACVVWILVDGIDLLGVPVEVGARVGIVLGVALAVTGAIVLFGRRRGGTERWRRVLGGTLVVLALVAGAAAVNVAVGQVRTVAQLFPAQVADAATGLPARIASSVDPVAEAAWTPPADMPAAGSTVQLEIPGTASGFTARPAWIYLPPAALVASPPPLPVMVILAGQPGDPSDILQSGRFEQILDDFAAAHNGLAPIVVSPDQLGASDANPMCVDGPLGNAATYLDTDVPDWIDQHLNVAENRLAWAFGGFSEGATCTFQIGLADSARYGTDIAISAELVPSLGDPATTIAKGFGGDDAAYEAAKPLSVVAAHAPYKDTVLIQGVGQQDAVYSGYAATLEQGAKAAGIDASTIVSSGTSHDFNTVADVLQQALPTYAERSGLVSA</sequence>
<evidence type="ECO:0000313" key="3">
    <source>
        <dbReference type="Proteomes" id="UP000467240"/>
    </source>
</evidence>
<dbReference type="InterPro" id="IPR050583">
    <property type="entry name" value="Mycobacterial_A85_antigen"/>
</dbReference>
<gene>
    <name evidence="2" type="ORF">F8O01_08430</name>
</gene>
<keyword evidence="3" id="KW-1185">Reference proteome</keyword>
<accession>A0A7J5BSJ6</accession>
<dbReference type="OrthoDB" id="3723842at2"/>
<reference evidence="2 3" key="1">
    <citation type="submission" date="2019-09" db="EMBL/GenBank/DDBJ databases">
        <title>Phylogeny of genus Pseudoclavibacter and closely related genus.</title>
        <authorList>
            <person name="Li Y."/>
        </authorList>
    </citation>
    <scope>NUCLEOTIDE SEQUENCE [LARGE SCALE GENOMIC DNA]</scope>
    <source>
        <strain evidence="2 3">DSM 23821</strain>
    </source>
</reference>
<feature type="transmembrane region" description="Helical" evidence="1">
    <location>
        <begin position="46"/>
        <end position="68"/>
    </location>
</feature>
<dbReference type="RefSeq" id="WP_158040429.1">
    <property type="nucleotide sequence ID" value="NZ_JACCFV010000001.1"/>
</dbReference>
<dbReference type="AlphaFoldDB" id="A0A7J5BSJ6"/>
<evidence type="ECO:0000313" key="2">
    <source>
        <dbReference type="EMBL" id="KAB1657263.1"/>
    </source>
</evidence>
<organism evidence="2 3">
    <name type="scientific">Pseudoclavibacter chungangensis</name>
    <dbReference type="NCBI Taxonomy" id="587635"/>
    <lineage>
        <taxon>Bacteria</taxon>
        <taxon>Bacillati</taxon>
        <taxon>Actinomycetota</taxon>
        <taxon>Actinomycetes</taxon>
        <taxon>Micrococcales</taxon>
        <taxon>Microbacteriaceae</taxon>
        <taxon>Pseudoclavibacter</taxon>
    </lineage>
</organism>
<feature type="transmembrane region" description="Helical" evidence="1">
    <location>
        <begin position="12"/>
        <end position="34"/>
    </location>
</feature>
<dbReference type="PANTHER" id="PTHR48098">
    <property type="entry name" value="ENTEROCHELIN ESTERASE-RELATED"/>
    <property type="match status" value="1"/>
</dbReference>
<dbReference type="EMBL" id="WBJZ01000009">
    <property type="protein sequence ID" value="KAB1657263.1"/>
    <property type="molecule type" value="Genomic_DNA"/>
</dbReference>
<keyword evidence="1" id="KW-0812">Transmembrane</keyword>
<feature type="transmembrane region" description="Helical" evidence="1">
    <location>
        <begin position="80"/>
        <end position="102"/>
    </location>
</feature>
<dbReference type="GO" id="GO:0016747">
    <property type="term" value="F:acyltransferase activity, transferring groups other than amino-acyl groups"/>
    <property type="evidence" value="ECO:0007669"/>
    <property type="project" value="TreeGrafter"/>
</dbReference>